<gene>
    <name evidence="1" type="ORF">JRV97_02940</name>
</gene>
<dbReference type="EMBL" id="CP069362">
    <property type="protein sequence ID" value="WGS65525.1"/>
    <property type="molecule type" value="Genomic_DNA"/>
</dbReference>
<protein>
    <submittedName>
        <fullName evidence="1">DUF4912 domain-containing protein</fullName>
    </submittedName>
</protein>
<evidence type="ECO:0000313" key="1">
    <source>
        <dbReference type="EMBL" id="WGS65525.1"/>
    </source>
</evidence>
<organism evidence="1 2">
    <name type="scientific">Marinitoga aeolica</name>
    <dbReference type="NCBI Taxonomy" id="2809031"/>
    <lineage>
        <taxon>Bacteria</taxon>
        <taxon>Thermotogati</taxon>
        <taxon>Thermotogota</taxon>
        <taxon>Thermotogae</taxon>
        <taxon>Petrotogales</taxon>
        <taxon>Petrotogaceae</taxon>
        <taxon>Marinitoga</taxon>
    </lineage>
</organism>
<dbReference type="Proteomes" id="UP001232493">
    <property type="component" value="Chromosome"/>
</dbReference>
<proteinExistence type="predicted"/>
<name>A0ABY8PSC1_9BACT</name>
<reference evidence="1 2" key="1">
    <citation type="submission" date="2021-02" db="EMBL/GenBank/DDBJ databases">
        <title>Characterization of Marinitoga sp. nov. str. BP5-C20A.</title>
        <authorList>
            <person name="Erauso G."/>
            <person name="Postec A."/>
        </authorList>
    </citation>
    <scope>NUCLEOTIDE SEQUENCE [LARGE SCALE GENOMIC DNA]</scope>
    <source>
        <strain evidence="1 2">BP5-C20A</strain>
    </source>
</reference>
<dbReference type="Pfam" id="PF16258">
    <property type="entry name" value="DUF4912"/>
    <property type="match status" value="1"/>
</dbReference>
<dbReference type="RefSeq" id="WP_281000033.1">
    <property type="nucleotide sequence ID" value="NZ_CP069362.1"/>
</dbReference>
<sequence length="265" mass="30991">MIIDKKLSRLLENEEPSIQELRNIAKNMGIKLKRSMRKKDIIKVIKNKLLQLKEEGLITDTTNQLSYQMPKISRIDLVENKNELLNENLLVITSVNANWIFAFWNFSKELLKKINKIPENAKMIMRFYDITNKDFPIDEANRIYESINDLREYKSYYFFVPSSNTEYIGEIGYLDYDKNFIPLIRSNKLKMPSDNLNISENIIFYDVKTSKKKKIRKKVNINIIEKIPSIANGNMTLPQLGDRPPISGGGSFVWNLYSLNRGIKK</sequence>
<accession>A0ABY8PSC1</accession>
<evidence type="ECO:0000313" key="2">
    <source>
        <dbReference type="Proteomes" id="UP001232493"/>
    </source>
</evidence>
<keyword evidence="2" id="KW-1185">Reference proteome</keyword>
<dbReference type="InterPro" id="IPR032585">
    <property type="entry name" value="DUF4912"/>
</dbReference>